<comment type="subcellular location">
    <subcellularLocation>
        <location evidence="1">Membrane</location>
        <topology evidence="1">Multi-pass membrane protein</topology>
    </subcellularLocation>
</comment>
<evidence type="ECO:0000256" key="5">
    <source>
        <dbReference type="ARBA" id="ARBA00023065"/>
    </source>
</evidence>
<dbReference type="GO" id="GO:0034707">
    <property type="term" value="C:chloride channel complex"/>
    <property type="evidence" value="ECO:0007669"/>
    <property type="project" value="UniProtKB-KW"/>
</dbReference>
<evidence type="ECO:0000256" key="8">
    <source>
        <dbReference type="ARBA" id="ARBA00023214"/>
    </source>
</evidence>
<name>A0A6M1RXH9_9HYPH</name>
<reference evidence="11 12" key="1">
    <citation type="submission" date="2020-02" db="EMBL/GenBank/DDBJ databases">
        <title>Genome sequence of the type strain CCBAU10050 of Rhizobium daejeonense.</title>
        <authorList>
            <person name="Gao J."/>
            <person name="Sun J."/>
        </authorList>
    </citation>
    <scope>NUCLEOTIDE SEQUENCE [LARGE SCALE GENOMIC DNA]</scope>
    <source>
        <strain evidence="11 12">CCBAU10050</strain>
    </source>
</reference>
<dbReference type="PANTHER" id="PTHR43427:SF6">
    <property type="entry name" value="CHLORIDE CHANNEL PROTEIN CLC-E"/>
    <property type="match status" value="1"/>
</dbReference>
<evidence type="ECO:0000256" key="1">
    <source>
        <dbReference type="ARBA" id="ARBA00004141"/>
    </source>
</evidence>
<feature type="transmembrane region" description="Helical" evidence="10">
    <location>
        <begin position="61"/>
        <end position="85"/>
    </location>
</feature>
<keyword evidence="8" id="KW-0868">Chloride</keyword>
<protein>
    <submittedName>
        <fullName evidence="11">Chloride channel protein</fullName>
    </submittedName>
</protein>
<dbReference type="PRINTS" id="PR00762">
    <property type="entry name" value="CLCHANNEL"/>
</dbReference>
<dbReference type="InterPro" id="IPR014743">
    <property type="entry name" value="Cl-channel_core"/>
</dbReference>
<dbReference type="InterPro" id="IPR050368">
    <property type="entry name" value="ClC-type_chloride_channel"/>
</dbReference>
<dbReference type="GO" id="GO:0005254">
    <property type="term" value="F:chloride channel activity"/>
    <property type="evidence" value="ECO:0007669"/>
    <property type="project" value="UniProtKB-KW"/>
</dbReference>
<dbReference type="EMBL" id="JAAKZH010000002">
    <property type="protein sequence ID" value="NGO63473.1"/>
    <property type="molecule type" value="Genomic_DNA"/>
</dbReference>
<dbReference type="Proteomes" id="UP000477849">
    <property type="component" value="Unassembled WGS sequence"/>
</dbReference>
<comment type="caution">
    <text evidence="11">The sequence shown here is derived from an EMBL/GenBank/DDBJ whole genome shotgun (WGS) entry which is preliminary data.</text>
</comment>
<dbReference type="Gene3D" id="1.10.3080.10">
    <property type="entry name" value="Clc chloride channel"/>
    <property type="match status" value="1"/>
</dbReference>
<accession>A0A6M1RXH9</accession>
<keyword evidence="4 10" id="KW-1133">Transmembrane helix</keyword>
<dbReference type="InterPro" id="IPR001807">
    <property type="entry name" value="ClC"/>
</dbReference>
<feature type="transmembrane region" description="Helical" evidence="10">
    <location>
        <begin position="322"/>
        <end position="348"/>
    </location>
</feature>
<keyword evidence="2" id="KW-0813">Transport</keyword>
<feature type="transmembrane region" description="Helical" evidence="10">
    <location>
        <begin position="401"/>
        <end position="419"/>
    </location>
</feature>
<evidence type="ECO:0000256" key="6">
    <source>
        <dbReference type="ARBA" id="ARBA00023136"/>
    </source>
</evidence>
<organism evidence="11 12">
    <name type="scientific">Rhizobium daejeonense</name>
    <dbReference type="NCBI Taxonomy" id="240521"/>
    <lineage>
        <taxon>Bacteria</taxon>
        <taxon>Pseudomonadati</taxon>
        <taxon>Pseudomonadota</taxon>
        <taxon>Alphaproteobacteria</taxon>
        <taxon>Hyphomicrobiales</taxon>
        <taxon>Rhizobiaceae</taxon>
        <taxon>Rhizobium/Agrobacterium group</taxon>
        <taxon>Rhizobium</taxon>
    </lineage>
</organism>
<dbReference type="AlphaFoldDB" id="A0A6M1RXH9"/>
<dbReference type="CDD" id="cd01034">
    <property type="entry name" value="EriC_like"/>
    <property type="match status" value="1"/>
</dbReference>
<keyword evidence="9" id="KW-0407">Ion channel</keyword>
<dbReference type="SUPFAM" id="SSF81340">
    <property type="entry name" value="Clc chloride channel"/>
    <property type="match status" value="1"/>
</dbReference>
<feature type="transmembrane region" description="Helical" evidence="10">
    <location>
        <begin position="280"/>
        <end position="302"/>
    </location>
</feature>
<sequence>MPNNYKKSKLLRRSRVMWGSWRVWKPRAVFWAGALAIGVISVAFAKLADGAQHLFNSVLNAGQWSFLLPLVLTPLGFALCSWLAFTVFPASQGSGIPQAIAARHLRGDEERRRLLSLKLVLGKILLTVSGLFFGASIGREGPTVQVGASIMLLSARIGGMAQAQGLILAGSAAGIAAAFNTPLAGIVFAIEEMGRTYQARANSLVLTAVILSGISALGLVGSYTYFGATSLSVGTAREWFAVIACGIVGGAFGAMFSAGALRLSQRIKRWVQTAPLKRSVAVATGCGMLVAIIGVAAGGSTFGTGYEQARGAIEGDALPYGYFVAKLAATFLSMVSGIPGGIFAPSLSVGAGLGSSIGQLLGVSIGLSAVLGMAGYFAGVVQAPMTAFVIILEMTDSHEGIISLMAAAMLGYVTSRMISREPLYHGLSRAWIAEGVRLKRALAKSENEAT</sequence>
<evidence type="ECO:0000256" key="4">
    <source>
        <dbReference type="ARBA" id="ARBA00022989"/>
    </source>
</evidence>
<feature type="transmembrane region" description="Helical" evidence="10">
    <location>
        <begin position="360"/>
        <end position="381"/>
    </location>
</feature>
<feature type="transmembrane region" description="Helical" evidence="10">
    <location>
        <begin position="166"/>
        <end position="190"/>
    </location>
</feature>
<proteinExistence type="predicted"/>
<evidence type="ECO:0000256" key="9">
    <source>
        <dbReference type="ARBA" id="ARBA00023303"/>
    </source>
</evidence>
<dbReference type="RefSeq" id="WP_163904076.1">
    <property type="nucleotide sequence ID" value="NZ_CP048427.1"/>
</dbReference>
<evidence type="ECO:0000313" key="11">
    <source>
        <dbReference type="EMBL" id="NGO63473.1"/>
    </source>
</evidence>
<feature type="transmembrane region" description="Helical" evidence="10">
    <location>
        <begin position="115"/>
        <end position="137"/>
    </location>
</feature>
<keyword evidence="7" id="KW-0869">Chloride channel</keyword>
<keyword evidence="6 10" id="KW-0472">Membrane</keyword>
<keyword evidence="12" id="KW-1185">Reference proteome</keyword>
<evidence type="ECO:0000256" key="10">
    <source>
        <dbReference type="SAM" id="Phobius"/>
    </source>
</evidence>
<gene>
    <name evidence="11" type="ORF">G6N76_07285</name>
</gene>
<feature type="transmembrane region" description="Helical" evidence="10">
    <location>
        <begin position="239"/>
        <end position="259"/>
    </location>
</feature>
<feature type="transmembrane region" description="Helical" evidence="10">
    <location>
        <begin position="202"/>
        <end position="227"/>
    </location>
</feature>
<evidence type="ECO:0000256" key="7">
    <source>
        <dbReference type="ARBA" id="ARBA00023173"/>
    </source>
</evidence>
<evidence type="ECO:0000256" key="3">
    <source>
        <dbReference type="ARBA" id="ARBA00022692"/>
    </source>
</evidence>
<dbReference type="PANTHER" id="PTHR43427">
    <property type="entry name" value="CHLORIDE CHANNEL PROTEIN CLC-E"/>
    <property type="match status" value="1"/>
</dbReference>
<dbReference type="Pfam" id="PF00654">
    <property type="entry name" value="Voltage_CLC"/>
    <property type="match status" value="1"/>
</dbReference>
<keyword evidence="3 10" id="KW-0812">Transmembrane</keyword>
<evidence type="ECO:0000313" key="12">
    <source>
        <dbReference type="Proteomes" id="UP000477849"/>
    </source>
</evidence>
<keyword evidence="5" id="KW-0406">Ion transport</keyword>
<evidence type="ECO:0000256" key="2">
    <source>
        <dbReference type="ARBA" id="ARBA00022448"/>
    </source>
</evidence>